<dbReference type="VEuPathDB" id="VectorBase:GBRI028755"/>
<feature type="domain" description="Cation efflux protein transmembrane" evidence="11">
    <location>
        <begin position="209"/>
        <end position="490"/>
    </location>
</feature>
<reference evidence="13" key="2">
    <citation type="submission" date="2020-05" db="UniProtKB">
        <authorList>
            <consortium name="EnsemblMetazoa"/>
        </authorList>
    </citation>
    <scope>IDENTIFICATION</scope>
    <source>
        <strain evidence="13">IAEA</strain>
    </source>
</reference>
<dbReference type="Pfam" id="PF16916">
    <property type="entry name" value="ZT_dimer"/>
    <property type="match status" value="1"/>
</dbReference>
<dbReference type="InterPro" id="IPR027469">
    <property type="entry name" value="Cation_efflux_TMD_sf"/>
</dbReference>
<keyword evidence="3" id="KW-0813">Transport</keyword>
<dbReference type="Pfam" id="PF01545">
    <property type="entry name" value="Cation_efflux"/>
    <property type="match status" value="1"/>
</dbReference>
<sequence length="572" mass="63392">MSKYQILNNDFDYDEVTAETSNEPFTLLLFNSEEQRKNSLSLPTQSTDHYWSEGNNSHHLNKSHNRRYDDCKEHNNCNGNVLQRSQNDNSIRQGVAINNNNNKNNNNNNNDNVTVTNMIMSANYIKNCNKHNAIDSAMTPLDADESVIEVPLIQKHTTTTSVHDSSNTSNTHNQIQFMKDYEHNCLCGQAGFSANLRCKSTQAAKTKILWAIVICCIFMIVEFLGGYIAGSLAIMTDAAHLASDCISFIIGLVAIWLGSRPPDDKMSFGYKRMEIIGAIASILGIWILTATLVLMALQRLCTNDYDLDANTMMTISFIGILINIVMIFILHTSTHILPTVGIAEAHGHSHSHNHGHGHSPATANATTSPTMPLHRPTCTNDNRSLLSDVFVDTTSGTTSMELLSPEAMVLNGSGLKHQTADGNDKNLNLRAAMIHVIGDLVQSFGVFLASVLIKNYPQAVFLDPLCTLLFSIIVIMTTVNLFKESIHVLMDSVPQEISLNDLKMDLYNLVGVKSVYHLNIWNHTSNHKVLMAHLVIDSSVPSNTVLFNATRLVQSPKYNIKHSTIQIETEAL</sequence>
<evidence type="ECO:0000256" key="1">
    <source>
        <dbReference type="ARBA" id="ARBA00004141"/>
    </source>
</evidence>
<feature type="transmembrane region" description="Helical" evidence="10">
    <location>
        <begin position="309"/>
        <end position="330"/>
    </location>
</feature>
<evidence type="ECO:0000259" key="12">
    <source>
        <dbReference type="Pfam" id="PF16916"/>
    </source>
</evidence>
<feature type="transmembrane region" description="Helical" evidence="10">
    <location>
        <begin position="432"/>
        <end position="453"/>
    </location>
</feature>
<evidence type="ECO:0000313" key="14">
    <source>
        <dbReference type="Proteomes" id="UP000091820"/>
    </source>
</evidence>
<organism evidence="13 14">
    <name type="scientific">Glossina brevipalpis</name>
    <dbReference type="NCBI Taxonomy" id="37001"/>
    <lineage>
        <taxon>Eukaryota</taxon>
        <taxon>Metazoa</taxon>
        <taxon>Ecdysozoa</taxon>
        <taxon>Arthropoda</taxon>
        <taxon>Hexapoda</taxon>
        <taxon>Insecta</taxon>
        <taxon>Pterygota</taxon>
        <taxon>Neoptera</taxon>
        <taxon>Endopterygota</taxon>
        <taxon>Diptera</taxon>
        <taxon>Brachycera</taxon>
        <taxon>Muscomorpha</taxon>
        <taxon>Hippoboscoidea</taxon>
        <taxon>Glossinidae</taxon>
        <taxon>Glossina</taxon>
    </lineage>
</organism>
<feature type="transmembrane region" description="Helical" evidence="10">
    <location>
        <begin position="275"/>
        <end position="297"/>
    </location>
</feature>
<feature type="domain" description="Cation efflux protein cytoplasmic" evidence="12">
    <location>
        <begin position="494"/>
        <end position="569"/>
    </location>
</feature>
<evidence type="ECO:0000259" key="11">
    <source>
        <dbReference type="Pfam" id="PF01545"/>
    </source>
</evidence>
<protein>
    <recommendedName>
        <fullName evidence="15">Zinc transporter 2</fullName>
    </recommendedName>
</protein>
<name>A0A1A9WQV5_9MUSC</name>
<dbReference type="GO" id="GO:0005385">
    <property type="term" value="F:zinc ion transmembrane transporter activity"/>
    <property type="evidence" value="ECO:0007669"/>
    <property type="project" value="TreeGrafter"/>
</dbReference>
<keyword evidence="7" id="KW-0406">Ion transport</keyword>
<dbReference type="STRING" id="37001.A0A1A9WQV5"/>
<evidence type="ECO:0000256" key="6">
    <source>
        <dbReference type="ARBA" id="ARBA00022989"/>
    </source>
</evidence>
<dbReference type="NCBIfam" id="TIGR01297">
    <property type="entry name" value="CDF"/>
    <property type="match status" value="1"/>
</dbReference>
<proteinExistence type="inferred from homology"/>
<keyword evidence="8 10" id="KW-0472">Membrane</keyword>
<dbReference type="Proteomes" id="UP000091820">
    <property type="component" value="Unassembled WGS sequence"/>
</dbReference>
<evidence type="ECO:0000256" key="3">
    <source>
        <dbReference type="ARBA" id="ARBA00022448"/>
    </source>
</evidence>
<dbReference type="InterPro" id="IPR058533">
    <property type="entry name" value="Cation_efflux_TM"/>
</dbReference>
<feature type="compositionally biased region" description="Low complexity" evidence="9">
    <location>
        <begin position="358"/>
        <end position="370"/>
    </location>
</feature>
<keyword evidence="6 10" id="KW-1133">Transmembrane helix</keyword>
<dbReference type="InterPro" id="IPR050681">
    <property type="entry name" value="CDF/SLC30A"/>
</dbReference>
<dbReference type="SUPFAM" id="SSF161111">
    <property type="entry name" value="Cation efflux protein transmembrane domain-like"/>
    <property type="match status" value="1"/>
</dbReference>
<evidence type="ECO:0000256" key="2">
    <source>
        <dbReference type="ARBA" id="ARBA00008873"/>
    </source>
</evidence>
<keyword evidence="4 10" id="KW-0812">Transmembrane</keyword>
<feature type="transmembrane region" description="Helical" evidence="10">
    <location>
        <begin position="459"/>
        <end position="482"/>
    </location>
</feature>
<keyword evidence="5" id="KW-0864">Zinc transport</keyword>
<feature type="region of interest" description="Disordered" evidence="9">
    <location>
        <begin position="347"/>
        <end position="378"/>
    </location>
</feature>
<feature type="transmembrane region" description="Helical" evidence="10">
    <location>
        <begin position="208"/>
        <end position="229"/>
    </location>
</feature>
<evidence type="ECO:0000313" key="13">
    <source>
        <dbReference type="EnsemblMetazoa" id="GBRI028755-PA"/>
    </source>
</evidence>
<dbReference type="InterPro" id="IPR027470">
    <property type="entry name" value="Cation_efflux_CTD"/>
</dbReference>
<evidence type="ECO:0008006" key="15">
    <source>
        <dbReference type="Google" id="ProtNLM"/>
    </source>
</evidence>
<dbReference type="AlphaFoldDB" id="A0A1A9WQV5"/>
<evidence type="ECO:0000256" key="9">
    <source>
        <dbReference type="SAM" id="MobiDB-lite"/>
    </source>
</evidence>
<dbReference type="EnsemblMetazoa" id="GBRI028755-RA">
    <property type="protein sequence ID" value="GBRI028755-PA"/>
    <property type="gene ID" value="GBRI028755"/>
</dbReference>
<dbReference type="Gene3D" id="1.20.1510.10">
    <property type="entry name" value="Cation efflux protein transmembrane domain"/>
    <property type="match status" value="1"/>
</dbReference>
<dbReference type="PANTHER" id="PTHR11562">
    <property type="entry name" value="CATION EFFLUX PROTEIN/ ZINC TRANSPORTER"/>
    <property type="match status" value="1"/>
</dbReference>
<dbReference type="PANTHER" id="PTHR11562:SF84">
    <property type="entry name" value="LD05335P"/>
    <property type="match status" value="1"/>
</dbReference>
<evidence type="ECO:0000256" key="7">
    <source>
        <dbReference type="ARBA" id="ARBA00023065"/>
    </source>
</evidence>
<accession>A0A1A9WQV5</accession>
<keyword evidence="14" id="KW-1185">Reference proteome</keyword>
<evidence type="ECO:0000256" key="5">
    <source>
        <dbReference type="ARBA" id="ARBA00022906"/>
    </source>
</evidence>
<evidence type="ECO:0000256" key="8">
    <source>
        <dbReference type="ARBA" id="ARBA00023136"/>
    </source>
</evidence>
<feature type="transmembrane region" description="Helical" evidence="10">
    <location>
        <begin position="241"/>
        <end position="259"/>
    </location>
</feature>
<keyword evidence="5" id="KW-0862">Zinc</keyword>
<evidence type="ECO:0000256" key="10">
    <source>
        <dbReference type="SAM" id="Phobius"/>
    </source>
</evidence>
<feature type="compositionally biased region" description="Basic residues" evidence="9">
    <location>
        <begin position="348"/>
        <end position="357"/>
    </location>
</feature>
<dbReference type="GO" id="GO:0010043">
    <property type="term" value="P:response to zinc ion"/>
    <property type="evidence" value="ECO:0007669"/>
    <property type="project" value="TreeGrafter"/>
</dbReference>
<comment type="subcellular location">
    <subcellularLocation>
        <location evidence="1">Membrane</location>
        <topology evidence="1">Multi-pass membrane protein</topology>
    </subcellularLocation>
</comment>
<comment type="similarity">
    <text evidence="2">Belongs to the cation diffusion facilitator (CDF) transporter (TC 2.A.4) family. SLC30A subfamily.</text>
</comment>
<evidence type="ECO:0000256" key="4">
    <source>
        <dbReference type="ARBA" id="ARBA00022692"/>
    </source>
</evidence>
<dbReference type="InterPro" id="IPR002524">
    <property type="entry name" value="Cation_efflux"/>
</dbReference>
<dbReference type="GO" id="GO:0005886">
    <property type="term" value="C:plasma membrane"/>
    <property type="evidence" value="ECO:0007669"/>
    <property type="project" value="TreeGrafter"/>
</dbReference>
<reference evidence="14" key="1">
    <citation type="submission" date="2014-03" db="EMBL/GenBank/DDBJ databases">
        <authorList>
            <person name="Aksoy S."/>
            <person name="Warren W."/>
            <person name="Wilson R.K."/>
        </authorList>
    </citation>
    <scope>NUCLEOTIDE SEQUENCE [LARGE SCALE GENOMIC DNA]</scope>
    <source>
        <strain evidence="14">IAEA</strain>
    </source>
</reference>